<dbReference type="CDD" id="cd04842">
    <property type="entry name" value="Peptidases_S8_Kp43_protease"/>
    <property type="match status" value="1"/>
</dbReference>
<feature type="active site" description="Charge relay system" evidence="6">
    <location>
        <position position="162"/>
    </location>
</feature>
<keyword evidence="3 7" id="KW-0732">Signal</keyword>
<dbReference type="InterPro" id="IPR026444">
    <property type="entry name" value="Secre_tail"/>
</dbReference>
<evidence type="ECO:0008006" key="12">
    <source>
        <dbReference type="Google" id="ProtNLM"/>
    </source>
</evidence>
<dbReference type="PANTHER" id="PTHR43399">
    <property type="entry name" value="SUBTILISIN-RELATED"/>
    <property type="match status" value="1"/>
</dbReference>
<dbReference type="OrthoDB" id="9792152at2"/>
<evidence type="ECO:0000313" key="10">
    <source>
        <dbReference type="EMBL" id="OAD46484.1"/>
    </source>
</evidence>
<dbReference type="Pfam" id="PF16184">
    <property type="entry name" value="Cadherin_3"/>
    <property type="match status" value="1"/>
</dbReference>
<dbReference type="SUPFAM" id="SSF52743">
    <property type="entry name" value="Subtilisin-like"/>
    <property type="match status" value="1"/>
</dbReference>
<evidence type="ECO:0000256" key="4">
    <source>
        <dbReference type="ARBA" id="ARBA00022801"/>
    </source>
</evidence>
<dbReference type="InterPro" id="IPR036116">
    <property type="entry name" value="FN3_sf"/>
</dbReference>
<dbReference type="GO" id="GO:0004252">
    <property type="term" value="F:serine-type endopeptidase activity"/>
    <property type="evidence" value="ECO:0007669"/>
    <property type="project" value="UniProtKB-UniRule"/>
</dbReference>
<dbReference type="PRINTS" id="PR00723">
    <property type="entry name" value="SUBTILISIN"/>
</dbReference>
<dbReference type="InterPro" id="IPR000209">
    <property type="entry name" value="Peptidase_S8/S53_dom"/>
</dbReference>
<dbReference type="InterPro" id="IPR036852">
    <property type="entry name" value="Peptidase_S8/S53_dom_sf"/>
</dbReference>
<dbReference type="EMBL" id="LVWE01000003">
    <property type="protein sequence ID" value="OAD46484.1"/>
    <property type="molecule type" value="Genomic_DNA"/>
</dbReference>
<accession>A0A176TF69</accession>
<name>A0A176TF69_9FLAO</name>
<keyword evidence="11" id="KW-1185">Reference proteome</keyword>
<dbReference type="InterPro" id="IPR002884">
    <property type="entry name" value="P_dom"/>
</dbReference>
<comment type="similarity">
    <text evidence="1 6">Belongs to the peptidase S8 family.</text>
</comment>
<dbReference type="InterPro" id="IPR034058">
    <property type="entry name" value="TagA/B/C/D_pept_dom"/>
</dbReference>
<dbReference type="Gene3D" id="3.40.50.200">
    <property type="entry name" value="Peptidase S8/S53 domain"/>
    <property type="match status" value="1"/>
</dbReference>
<dbReference type="SUPFAM" id="SSF49785">
    <property type="entry name" value="Galactose-binding domain-like"/>
    <property type="match status" value="2"/>
</dbReference>
<feature type="active site" description="Charge relay system" evidence="6">
    <location>
        <position position="356"/>
    </location>
</feature>
<keyword evidence="5 6" id="KW-0720">Serine protease</keyword>
<keyword evidence="2 6" id="KW-0645">Protease</keyword>
<evidence type="ECO:0000256" key="2">
    <source>
        <dbReference type="ARBA" id="ARBA00022670"/>
    </source>
</evidence>
<dbReference type="PROSITE" id="PS51892">
    <property type="entry name" value="SUBTILASE"/>
    <property type="match status" value="1"/>
</dbReference>
<dbReference type="InterPro" id="IPR023828">
    <property type="entry name" value="Peptidase_S8_Ser-AS"/>
</dbReference>
<dbReference type="PROSITE" id="PS00138">
    <property type="entry name" value="SUBTILASE_SER"/>
    <property type="match status" value="1"/>
</dbReference>
<sequence>MIYKYFKQIFLFFFLASFSLVAQNSSEKQLIIKDYNLTKLENLKEEFSTNFRKEKENATLLATQRGWKMKFTDTKGSYYELMKVSKEGTPLYYKTYNVDAAISTRTNYLHNNGGLGLNIEGQGMTAYVWDGGIARATHQEYDGDGGEDRFSVGDFSSELNFHAAHVMGTIISSGFEPEAKGMAPKAKGIGYDWNNDLSEATIAASNGMLVSNHSYGIAARDDDNEVQIPSYYFGAYISTSRNWDNLMYNAPYYLMVVAAGNDGNDNTANESPLEGSAAFDKLTSWSTTKNSLVIANGQDALIDANGALLSVNRNTSSSQGPTDDLRIKPDIMGNGSSLYSTYDSADNAYNSISGTSMASPNVTGSLLLLQQYYKETYGSFMKAATLKGLALHTADDTDIAGPDAKTGWGLMNTKVAAETITKKGFESWISEEVLTNGNSYSVTVNSDGLNPLLASVSWTDKPGAVSEGLVNDATAVLVNDLDIKITRDGVEYKPWRLTGVNSNEKGDNLVDPYERVDIENPTSGEYTITVTHKGTLEEAQNFSLIVTGISGDFTFVVDKLEQAFCSNEDAVFNFEYRQAVAGTTQFSVTGAPEDLSVAFSNESLSADGSFNLTFGNLINVPAGSYEIEVQGDNGNEIQKRIIRLIVLHPNFDNNPLELEFPENGQKGIAKKVSLAWKTNLNAENYVVELSNSPSFSTLLFTDVISATTIDIVDLETNSVYYWRVKPTNKCGEGAYSSTFSFQTGLTDCTNIYTATDFSAAGIDETSSSATAIVPISITENLSINKIILTTDITHSSIQELTISLQAPASIGGASVVLLSDACGDRGDIRNTTFDDDAGVLFCNFSTPAVTGTIAPDNNMSLPFLGKSAMGDWKLIVQDNSELNGGQINAVSITICSSVVNASVPDFSTSNLVLNGSLNYVINASNMSASTVSETEEQQVYTLVELAKKGALNKEGTELVSGDTFTQADITAGKITFTNAETTSFTDQFKVNVTNAAKGWLANQTVTIQEGVLNTNEFSLNDVSLWPNPVKGILNVKLNNAIGNDVIISLFDLQGRKIFNSVNKSTTDVFTKEIDTKNISSGVYLLGIEQGGKKATKKIIIAQ</sequence>
<dbReference type="NCBIfam" id="TIGR04183">
    <property type="entry name" value="Por_Secre_tail"/>
    <property type="match status" value="1"/>
</dbReference>
<dbReference type="Gene3D" id="2.60.120.260">
    <property type="entry name" value="Galactose-binding domain-like"/>
    <property type="match status" value="1"/>
</dbReference>
<evidence type="ECO:0000313" key="11">
    <source>
        <dbReference type="Proteomes" id="UP000076923"/>
    </source>
</evidence>
<feature type="chain" id="PRO_5008049920" description="P/Homo B domain-containing protein" evidence="7">
    <location>
        <begin position="23"/>
        <end position="1102"/>
    </location>
</feature>
<evidence type="ECO:0000256" key="5">
    <source>
        <dbReference type="ARBA" id="ARBA00022825"/>
    </source>
</evidence>
<dbReference type="STRING" id="1333662.LPB303_02865"/>
<dbReference type="InterPro" id="IPR051048">
    <property type="entry name" value="Peptidase_S8/S53_subtilisin"/>
</dbReference>
<protein>
    <recommendedName>
        <fullName evidence="12">P/Homo B domain-containing protein</fullName>
    </recommendedName>
</protein>
<feature type="domain" description="Fibronectin type-III" evidence="8">
    <location>
        <begin position="654"/>
        <end position="746"/>
    </location>
</feature>
<dbReference type="Pfam" id="PF01483">
    <property type="entry name" value="P_proprotein"/>
    <property type="match status" value="1"/>
</dbReference>
<reference evidence="10 11" key="1">
    <citation type="submission" date="2016-02" db="EMBL/GenBank/DDBJ databases">
        <title>Draft genome sequence of Polaribacter atrinae KACC17473.</title>
        <authorList>
            <person name="Shin S.-K."/>
            <person name="Yi H."/>
        </authorList>
    </citation>
    <scope>NUCLEOTIDE SEQUENCE [LARGE SCALE GENOMIC DNA]</scope>
    <source>
        <strain evidence="10 11">KACC 17473</strain>
    </source>
</reference>
<evidence type="ECO:0000259" key="8">
    <source>
        <dbReference type="PROSITE" id="PS50853"/>
    </source>
</evidence>
<dbReference type="GO" id="GO:0006508">
    <property type="term" value="P:proteolysis"/>
    <property type="evidence" value="ECO:0007669"/>
    <property type="project" value="UniProtKB-KW"/>
</dbReference>
<dbReference type="SUPFAM" id="SSF49265">
    <property type="entry name" value="Fibronectin type III"/>
    <property type="match status" value="1"/>
</dbReference>
<comment type="caution">
    <text evidence="10">The sequence shown here is derived from an EMBL/GenBank/DDBJ whole genome shotgun (WGS) entry which is preliminary data.</text>
</comment>
<dbReference type="InterPro" id="IPR003961">
    <property type="entry name" value="FN3_dom"/>
</dbReference>
<dbReference type="PANTHER" id="PTHR43399:SF4">
    <property type="entry name" value="CELL WALL-ASSOCIATED PROTEASE"/>
    <property type="match status" value="1"/>
</dbReference>
<evidence type="ECO:0000256" key="3">
    <source>
        <dbReference type="ARBA" id="ARBA00022729"/>
    </source>
</evidence>
<dbReference type="Gene3D" id="2.60.120.380">
    <property type="match status" value="1"/>
</dbReference>
<dbReference type="CDD" id="cd00063">
    <property type="entry name" value="FN3"/>
    <property type="match status" value="1"/>
</dbReference>
<dbReference type="AlphaFoldDB" id="A0A176TF69"/>
<feature type="active site" description="Charge relay system" evidence="6">
    <location>
        <position position="130"/>
    </location>
</feature>
<evidence type="ECO:0000256" key="1">
    <source>
        <dbReference type="ARBA" id="ARBA00011073"/>
    </source>
</evidence>
<evidence type="ECO:0000259" key="9">
    <source>
        <dbReference type="PROSITE" id="PS51829"/>
    </source>
</evidence>
<feature type="signal peptide" evidence="7">
    <location>
        <begin position="1"/>
        <end position="22"/>
    </location>
</feature>
<dbReference type="Pfam" id="PF00082">
    <property type="entry name" value="Peptidase_S8"/>
    <property type="match status" value="1"/>
</dbReference>
<gene>
    <name evidence="10" type="ORF">LPB303_02865</name>
</gene>
<dbReference type="PROSITE" id="PS51829">
    <property type="entry name" value="P_HOMO_B"/>
    <property type="match status" value="1"/>
</dbReference>
<dbReference type="InterPro" id="IPR008979">
    <property type="entry name" value="Galactose-bd-like_sf"/>
</dbReference>
<organism evidence="10 11">
    <name type="scientific">Polaribacter atrinae</name>
    <dbReference type="NCBI Taxonomy" id="1333662"/>
    <lineage>
        <taxon>Bacteria</taxon>
        <taxon>Pseudomonadati</taxon>
        <taxon>Bacteroidota</taxon>
        <taxon>Flavobacteriia</taxon>
        <taxon>Flavobacteriales</taxon>
        <taxon>Flavobacteriaceae</taxon>
    </lineage>
</organism>
<dbReference type="Proteomes" id="UP000076923">
    <property type="component" value="Unassembled WGS sequence"/>
</dbReference>
<dbReference type="PROSITE" id="PS50853">
    <property type="entry name" value="FN3"/>
    <property type="match status" value="1"/>
</dbReference>
<feature type="domain" description="P/Homo B" evidence="9">
    <location>
        <begin position="739"/>
        <end position="900"/>
    </location>
</feature>
<dbReference type="Pfam" id="PF18962">
    <property type="entry name" value="Por_Secre_tail"/>
    <property type="match status" value="1"/>
</dbReference>
<dbReference type="InterPro" id="IPR013783">
    <property type="entry name" value="Ig-like_fold"/>
</dbReference>
<evidence type="ECO:0000256" key="7">
    <source>
        <dbReference type="SAM" id="SignalP"/>
    </source>
</evidence>
<keyword evidence="4 6" id="KW-0378">Hydrolase</keyword>
<proteinExistence type="inferred from homology"/>
<dbReference type="RefSeq" id="WP_068447899.1">
    <property type="nucleotide sequence ID" value="NZ_CP150660.1"/>
</dbReference>
<dbReference type="InterPro" id="IPR015500">
    <property type="entry name" value="Peptidase_S8_subtilisin-rel"/>
</dbReference>
<evidence type="ECO:0000256" key="6">
    <source>
        <dbReference type="PROSITE-ProRule" id="PRU01240"/>
    </source>
</evidence>
<dbReference type="Gene3D" id="2.60.40.10">
    <property type="entry name" value="Immunoglobulins"/>
    <property type="match status" value="1"/>
</dbReference>